<gene>
    <name evidence="4" type="ORF">ACFOD4_09455</name>
</gene>
<evidence type="ECO:0000313" key="5">
    <source>
        <dbReference type="Proteomes" id="UP001595593"/>
    </source>
</evidence>
<accession>A0ABV7G169</accession>
<proteinExistence type="predicted"/>
<dbReference type="SUPFAM" id="SSF55729">
    <property type="entry name" value="Acyl-CoA N-acyltransferases (Nat)"/>
    <property type="match status" value="1"/>
</dbReference>
<keyword evidence="5" id="KW-1185">Reference proteome</keyword>
<dbReference type="EMBL" id="JBHRTN010000008">
    <property type="protein sequence ID" value="MFC3125288.1"/>
    <property type="molecule type" value="Genomic_DNA"/>
</dbReference>
<dbReference type="GO" id="GO:0016746">
    <property type="term" value="F:acyltransferase activity"/>
    <property type="evidence" value="ECO:0007669"/>
    <property type="project" value="UniProtKB-KW"/>
</dbReference>
<dbReference type="InterPro" id="IPR000182">
    <property type="entry name" value="GNAT_dom"/>
</dbReference>
<dbReference type="InterPro" id="IPR050832">
    <property type="entry name" value="Bact_Acetyltransf"/>
</dbReference>
<dbReference type="InterPro" id="IPR016181">
    <property type="entry name" value="Acyl_CoA_acyltransferase"/>
</dbReference>
<evidence type="ECO:0000259" key="3">
    <source>
        <dbReference type="PROSITE" id="PS51186"/>
    </source>
</evidence>
<organism evidence="4 5">
    <name type="scientific">Teichococcus globiformis</name>
    <dbReference type="NCBI Taxonomy" id="2307229"/>
    <lineage>
        <taxon>Bacteria</taxon>
        <taxon>Pseudomonadati</taxon>
        <taxon>Pseudomonadota</taxon>
        <taxon>Alphaproteobacteria</taxon>
        <taxon>Acetobacterales</taxon>
        <taxon>Roseomonadaceae</taxon>
        <taxon>Roseomonas</taxon>
    </lineage>
</organism>
<dbReference type="CDD" id="cd04301">
    <property type="entry name" value="NAT_SF"/>
    <property type="match status" value="1"/>
</dbReference>
<evidence type="ECO:0000256" key="2">
    <source>
        <dbReference type="ARBA" id="ARBA00023315"/>
    </source>
</evidence>
<dbReference type="Proteomes" id="UP001595593">
    <property type="component" value="Unassembled WGS sequence"/>
</dbReference>
<reference evidence="5" key="1">
    <citation type="journal article" date="2019" name="Int. J. Syst. Evol. Microbiol.">
        <title>The Global Catalogue of Microorganisms (GCM) 10K type strain sequencing project: providing services to taxonomists for standard genome sequencing and annotation.</title>
        <authorList>
            <consortium name="The Broad Institute Genomics Platform"/>
            <consortium name="The Broad Institute Genome Sequencing Center for Infectious Disease"/>
            <person name="Wu L."/>
            <person name="Ma J."/>
        </authorList>
    </citation>
    <scope>NUCLEOTIDE SEQUENCE [LARGE SCALE GENOMIC DNA]</scope>
    <source>
        <strain evidence="5">KCTC 52094</strain>
    </source>
</reference>
<sequence length="182" mass="19234">MSEITIEQLSADALPDFLPGLSAMLVACVAQGASIGFLPPLAVEAAEAFWRGLVPGLADGSRRMLVARQQGRLVGTGALLPATLPNGRHRAEISKLMVHPAARRQGIGAALMSALETMAAREGRWLLVLDTLDGDAGQAMYRSLGWQDAGIVPDYALVPQDNGAEGATATAATRFMFKRLPR</sequence>
<protein>
    <submittedName>
        <fullName evidence="4">GNAT family N-acetyltransferase</fullName>
        <ecNumber evidence="4">2.3.-.-</ecNumber>
    </submittedName>
</protein>
<dbReference type="RefSeq" id="WP_379595877.1">
    <property type="nucleotide sequence ID" value="NZ_JBHRTN010000008.1"/>
</dbReference>
<dbReference type="PROSITE" id="PS51186">
    <property type="entry name" value="GNAT"/>
    <property type="match status" value="1"/>
</dbReference>
<evidence type="ECO:0000256" key="1">
    <source>
        <dbReference type="ARBA" id="ARBA00022679"/>
    </source>
</evidence>
<dbReference type="Pfam" id="PF13508">
    <property type="entry name" value="Acetyltransf_7"/>
    <property type="match status" value="1"/>
</dbReference>
<dbReference type="Gene3D" id="3.40.630.30">
    <property type="match status" value="1"/>
</dbReference>
<evidence type="ECO:0000313" key="4">
    <source>
        <dbReference type="EMBL" id="MFC3125288.1"/>
    </source>
</evidence>
<dbReference type="EC" id="2.3.-.-" evidence="4"/>
<dbReference type="PANTHER" id="PTHR43877">
    <property type="entry name" value="AMINOALKYLPHOSPHONATE N-ACETYLTRANSFERASE-RELATED-RELATED"/>
    <property type="match status" value="1"/>
</dbReference>
<feature type="domain" description="N-acetyltransferase" evidence="3">
    <location>
        <begin position="4"/>
        <end position="181"/>
    </location>
</feature>
<keyword evidence="2 4" id="KW-0012">Acyltransferase</keyword>
<comment type="caution">
    <text evidence="4">The sequence shown here is derived from an EMBL/GenBank/DDBJ whole genome shotgun (WGS) entry which is preliminary data.</text>
</comment>
<keyword evidence="1 4" id="KW-0808">Transferase</keyword>
<name>A0ABV7G169_9PROT</name>